<comment type="subcellular location">
    <subcellularLocation>
        <location evidence="1">Membrane</location>
        <topology evidence="1">Multi-pass membrane protein</topology>
    </subcellularLocation>
</comment>
<dbReference type="Proteomes" id="UP000177996">
    <property type="component" value="Unassembled WGS sequence"/>
</dbReference>
<name>A0A1G2D971_9BACT</name>
<comment type="caution">
    <text evidence="8">The sequence shown here is derived from an EMBL/GenBank/DDBJ whole genome shotgun (WGS) entry which is preliminary data.</text>
</comment>
<feature type="transmembrane region" description="Helical" evidence="6">
    <location>
        <begin position="28"/>
        <end position="52"/>
    </location>
</feature>
<dbReference type="GO" id="GO:0008324">
    <property type="term" value="F:monoatomic cation transmembrane transporter activity"/>
    <property type="evidence" value="ECO:0007669"/>
    <property type="project" value="InterPro"/>
</dbReference>
<keyword evidence="3 6" id="KW-0812">Transmembrane</keyword>
<dbReference type="InterPro" id="IPR058533">
    <property type="entry name" value="Cation_efflux_TM"/>
</dbReference>
<evidence type="ECO:0000256" key="3">
    <source>
        <dbReference type="ARBA" id="ARBA00022692"/>
    </source>
</evidence>
<dbReference type="Gene3D" id="1.20.1510.10">
    <property type="entry name" value="Cation efflux protein transmembrane domain"/>
    <property type="match status" value="1"/>
</dbReference>
<dbReference type="STRING" id="1798661.A3D65_03325"/>
<feature type="domain" description="Cation efflux protein transmembrane" evidence="7">
    <location>
        <begin position="31"/>
        <end position="211"/>
    </location>
</feature>
<dbReference type="GO" id="GO:0016020">
    <property type="term" value="C:membrane"/>
    <property type="evidence" value="ECO:0007669"/>
    <property type="project" value="UniProtKB-SubCell"/>
</dbReference>
<feature type="transmembrane region" description="Helical" evidence="6">
    <location>
        <begin position="122"/>
        <end position="139"/>
    </location>
</feature>
<dbReference type="Pfam" id="PF01545">
    <property type="entry name" value="Cation_efflux"/>
    <property type="match status" value="1"/>
</dbReference>
<evidence type="ECO:0000313" key="8">
    <source>
        <dbReference type="EMBL" id="OGZ10184.1"/>
    </source>
</evidence>
<keyword evidence="4 6" id="KW-1133">Transmembrane helix</keyword>
<keyword evidence="5 6" id="KW-0472">Membrane</keyword>
<dbReference type="SUPFAM" id="SSF161111">
    <property type="entry name" value="Cation efflux protein transmembrane domain-like"/>
    <property type="match status" value="1"/>
</dbReference>
<evidence type="ECO:0000256" key="4">
    <source>
        <dbReference type="ARBA" id="ARBA00022989"/>
    </source>
</evidence>
<evidence type="ECO:0000313" key="9">
    <source>
        <dbReference type="Proteomes" id="UP000177996"/>
    </source>
</evidence>
<feature type="transmembrane region" description="Helical" evidence="6">
    <location>
        <begin position="160"/>
        <end position="183"/>
    </location>
</feature>
<evidence type="ECO:0000256" key="1">
    <source>
        <dbReference type="ARBA" id="ARBA00004141"/>
    </source>
</evidence>
<evidence type="ECO:0000256" key="6">
    <source>
        <dbReference type="SAM" id="Phobius"/>
    </source>
</evidence>
<feature type="transmembrane region" description="Helical" evidence="6">
    <location>
        <begin position="88"/>
        <end position="106"/>
    </location>
</feature>
<keyword evidence="2" id="KW-0813">Transport</keyword>
<reference evidence="8 9" key="1">
    <citation type="journal article" date="2016" name="Nat. Commun.">
        <title>Thousands of microbial genomes shed light on interconnected biogeochemical processes in an aquifer system.</title>
        <authorList>
            <person name="Anantharaman K."/>
            <person name="Brown C.T."/>
            <person name="Hug L.A."/>
            <person name="Sharon I."/>
            <person name="Castelle C.J."/>
            <person name="Probst A.J."/>
            <person name="Thomas B.C."/>
            <person name="Singh A."/>
            <person name="Wilkins M.J."/>
            <person name="Karaoz U."/>
            <person name="Brodie E.L."/>
            <person name="Williams K.H."/>
            <person name="Hubbard S.S."/>
            <person name="Banfield J.F."/>
        </authorList>
    </citation>
    <scope>NUCLEOTIDE SEQUENCE [LARGE SCALE GENOMIC DNA]</scope>
</reference>
<dbReference type="PANTHER" id="PTHR43840">
    <property type="entry name" value="MITOCHONDRIAL METAL TRANSPORTER 1-RELATED"/>
    <property type="match status" value="1"/>
</dbReference>
<feature type="transmembrane region" description="Helical" evidence="6">
    <location>
        <begin position="189"/>
        <end position="208"/>
    </location>
</feature>
<dbReference type="AlphaFoldDB" id="A0A1G2D971"/>
<gene>
    <name evidence="8" type="ORF">A3D65_03325</name>
</gene>
<evidence type="ECO:0000256" key="5">
    <source>
        <dbReference type="ARBA" id="ARBA00023136"/>
    </source>
</evidence>
<dbReference type="PANTHER" id="PTHR43840:SF15">
    <property type="entry name" value="MITOCHONDRIAL METAL TRANSPORTER 1-RELATED"/>
    <property type="match status" value="1"/>
</dbReference>
<dbReference type="EMBL" id="MHLL01000012">
    <property type="protein sequence ID" value="OGZ10184.1"/>
    <property type="molecule type" value="Genomic_DNA"/>
</dbReference>
<accession>A0A1G2D971</accession>
<dbReference type="InterPro" id="IPR027469">
    <property type="entry name" value="Cation_efflux_TMD_sf"/>
</dbReference>
<evidence type="ECO:0000259" key="7">
    <source>
        <dbReference type="Pfam" id="PF01545"/>
    </source>
</evidence>
<organism evidence="8 9">
    <name type="scientific">Candidatus Lloydbacteria bacterium RIFCSPHIGHO2_02_FULL_50_13</name>
    <dbReference type="NCBI Taxonomy" id="1798661"/>
    <lineage>
        <taxon>Bacteria</taxon>
        <taxon>Candidatus Lloydiibacteriota</taxon>
    </lineage>
</organism>
<protein>
    <recommendedName>
        <fullName evidence="7">Cation efflux protein transmembrane domain-containing protein</fullName>
    </recommendedName>
</protein>
<dbReference type="InterPro" id="IPR050291">
    <property type="entry name" value="CDF_Transporter"/>
</dbReference>
<proteinExistence type="predicted"/>
<evidence type="ECO:0000256" key="2">
    <source>
        <dbReference type="ARBA" id="ARBA00022448"/>
    </source>
</evidence>
<sequence>MEELQTSQHHHPHGEKEMRAYMPVYLKAWGLTFVIAGFELVGSVLSGSFALLADITHVFTDTVVGLGPVSVEFFRHRFSISAHRIEQAGGLLVSAILIFVGVHIIGEATEHIKGGEQHDVEGGLMFLFAALAALTNFAQHRLLSRVSSIHRHAAHTGFHFHILTDLVKNILLPLLAVVILFGGPEEFDVWAGYVIGWLIIVRAALLMLESVLGKRIAQTILDRILHWIVR</sequence>